<accession>A0ACC2IMX1</accession>
<reference evidence="1" key="1">
    <citation type="submission" date="2022-11" db="EMBL/GenBank/DDBJ databases">
        <title>Genome Sequence of Boeremia exigua.</title>
        <authorList>
            <person name="Buettner E."/>
        </authorList>
    </citation>
    <scope>NUCLEOTIDE SEQUENCE</scope>
    <source>
        <strain evidence="1">CU02</strain>
    </source>
</reference>
<evidence type="ECO:0000313" key="2">
    <source>
        <dbReference type="Proteomes" id="UP001153331"/>
    </source>
</evidence>
<protein>
    <submittedName>
        <fullName evidence="1">Uncharacterized protein</fullName>
    </submittedName>
</protein>
<evidence type="ECO:0000313" key="1">
    <source>
        <dbReference type="EMBL" id="KAJ8116555.1"/>
    </source>
</evidence>
<comment type="caution">
    <text evidence="1">The sequence shown here is derived from an EMBL/GenBank/DDBJ whole genome shotgun (WGS) entry which is preliminary data.</text>
</comment>
<name>A0ACC2IMX1_9PLEO</name>
<dbReference type="EMBL" id="JAPHNI010000089">
    <property type="protein sequence ID" value="KAJ8116555.1"/>
    <property type="molecule type" value="Genomic_DNA"/>
</dbReference>
<proteinExistence type="predicted"/>
<organism evidence="1 2">
    <name type="scientific">Boeremia exigua</name>
    <dbReference type="NCBI Taxonomy" id="749465"/>
    <lineage>
        <taxon>Eukaryota</taxon>
        <taxon>Fungi</taxon>
        <taxon>Dikarya</taxon>
        <taxon>Ascomycota</taxon>
        <taxon>Pezizomycotina</taxon>
        <taxon>Dothideomycetes</taxon>
        <taxon>Pleosporomycetidae</taxon>
        <taxon>Pleosporales</taxon>
        <taxon>Pleosporineae</taxon>
        <taxon>Didymellaceae</taxon>
        <taxon>Boeremia</taxon>
    </lineage>
</organism>
<sequence length="398" mass="45029">MSFSSFRLAALAVFLFFISVFIYSAASIHHGDDPVQQIKDTANGAANGAANMFKHEKPTISESFLHLYESIRTNVSSPTYKDASGHEFKINEHGPWWKEPLRNDILIVDIDTRIPDGDNELWNSERLEWDTMNAKQDGGMVSASFMNHFLYSQIHGYDYRFFNARSMEPAGYHNTWVKPHVLSTLLKSHRFVIFLDADATIQHLELPMEWLFNRWAITPSTSIAMPLDTRQVLNGDANASNDSKGKLALNTGVVIAQSLPHTFDMLVAWSDCPSETQYPGCATWKQEWSHEQKAFSEYVRWDYNPHGTEIVEIPCDDAMGYPGINKHPHILSKCEGAFLRHHTVDKAMTKGSAEEAVLQAMADLAHKLLQLDKEKFWFKEGEMENEEKTGGGVIETAA</sequence>
<keyword evidence="2" id="KW-1185">Reference proteome</keyword>
<gene>
    <name evidence="1" type="ORF">OPT61_g2041</name>
</gene>
<dbReference type="Proteomes" id="UP001153331">
    <property type="component" value="Unassembled WGS sequence"/>
</dbReference>